<evidence type="ECO:0000256" key="1">
    <source>
        <dbReference type="ARBA" id="ARBA00023186"/>
    </source>
</evidence>
<dbReference type="RefSeq" id="XP_014149778.1">
    <property type="nucleotide sequence ID" value="XM_014294303.1"/>
</dbReference>
<accession>A0A0L0FHC3</accession>
<dbReference type="PROSITE" id="PS50076">
    <property type="entry name" value="DNAJ_2"/>
    <property type="match status" value="1"/>
</dbReference>
<dbReference type="STRING" id="667725.A0A0L0FHC3"/>
<organism evidence="4 5">
    <name type="scientific">Sphaeroforma arctica JP610</name>
    <dbReference type="NCBI Taxonomy" id="667725"/>
    <lineage>
        <taxon>Eukaryota</taxon>
        <taxon>Ichthyosporea</taxon>
        <taxon>Ichthyophonida</taxon>
        <taxon>Sphaeroforma</taxon>
    </lineage>
</organism>
<dbReference type="EMBL" id="KQ243377">
    <property type="protein sequence ID" value="KNC75876.1"/>
    <property type="molecule type" value="Genomic_DNA"/>
</dbReference>
<dbReference type="eggNOG" id="KOG0715">
    <property type="taxonomic scope" value="Eukaryota"/>
</dbReference>
<keyword evidence="5" id="KW-1185">Reference proteome</keyword>
<feature type="compositionally biased region" description="Basic and acidic residues" evidence="2">
    <location>
        <begin position="382"/>
        <end position="400"/>
    </location>
</feature>
<dbReference type="SMART" id="SM00271">
    <property type="entry name" value="DnaJ"/>
    <property type="match status" value="1"/>
</dbReference>
<dbReference type="CDD" id="cd06257">
    <property type="entry name" value="DnaJ"/>
    <property type="match status" value="1"/>
</dbReference>
<dbReference type="Gene3D" id="1.10.287.110">
    <property type="entry name" value="DnaJ domain"/>
    <property type="match status" value="1"/>
</dbReference>
<dbReference type="SUPFAM" id="SSF46565">
    <property type="entry name" value="Chaperone J-domain"/>
    <property type="match status" value="1"/>
</dbReference>
<dbReference type="InterPro" id="IPR001623">
    <property type="entry name" value="DnaJ_domain"/>
</dbReference>
<dbReference type="Pfam" id="PF00226">
    <property type="entry name" value="DnaJ"/>
    <property type="match status" value="1"/>
</dbReference>
<sequence length="400" mass="45219">MSEFIFLRESTGSVQRIATQMLRTTKRASSRTYTATSRHATTLTSNPHTHTATFTTYATGYPGLRCVSTPWRLSSRLSTSVVRPSGFSHTQSPMHLPHHPHGNRALHSHAQSHAHVPSCTQVSRIALAKNPSTQVRRALLAENTSAHLASRYINITPRVSHYGSSTDKDYYQILGVSKSATAMEIKSAYFEQAKKVHPDMCPNDPIAAKKFKEVSEAYTVLKDKSSRNAYDAHRASPFTRSQGFNTNTQQQYAQQQQRQAWTVNGVDAEEIFKSVWKDLGFSEIKDYLAKVREEGEDALVSIRENKDFGPAWQFTKEYKALITGIVLPLALTLRFPALVGLAMRNLFLVPVVIMRALPPELRWRLMHDMWFRIVKSQQAHAHTGERDKDAKDTGKGRRRR</sequence>
<dbReference type="AlphaFoldDB" id="A0A0L0FHC3"/>
<dbReference type="PANTHER" id="PTHR44145:SF3">
    <property type="entry name" value="DNAJ HOMOLOG SUBFAMILY A MEMBER 3, MITOCHONDRIAL"/>
    <property type="match status" value="1"/>
</dbReference>
<dbReference type="PRINTS" id="PR00625">
    <property type="entry name" value="JDOMAIN"/>
</dbReference>
<dbReference type="PANTHER" id="PTHR44145">
    <property type="entry name" value="DNAJ HOMOLOG SUBFAMILY A MEMBER 3, MITOCHONDRIAL"/>
    <property type="match status" value="1"/>
</dbReference>
<dbReference type="Proteomes" id="UP000054560">
    <property type="component" value="Unassembled WGS sequence"/>
</dbReference>
<protein>
    <recommendedName>
        <fullName evidence="3">J domain-containing protein</fullName>
    </recommendedName>
</protein>
<dbReference type="InterPro" id="IPR036869">
    <property type="entry name" value="J_dom_sf"/>
</dbReference>
<evidence type="ECO:0000313" key="5">
    <source>
        <dbReference type="Proteomes" id="UP000054560"/>
    </source>
</evidence>
<feature type="region of interest" description="Disordered" evidence="2">
    <location>
        <begin position="381"/>
        <end position="400"/>
    </location>
</feature>
<feature type="domain" description="J" evidence="3">
    <location>
        <begin position="169"/>
        <end position="234"/>
    </location>
</feature>
<evidence type="ECO:0000256" key="2">
    <source>
        <dbReference type="SAM" id="MobiDB-lite"/>
    </source>
</evidence>
<reference evidence="4 5" key="1">
    <citation type="submission" date="2011-02" db="EMBL/GenBank/DDBJ databases">
        <title>The Genome Sequence of Sphaeroforma arctica JP610.</title>
        <authorList>
            <consortium name="The Broad Institute Genome Sequencing Platform"/>
            <person name="Russ C."/>
            <person name="Cuomo C."/>
            <person name="Young S.K."/>
            <person name="Zeng Q."/>
            <person name="Gargeya S."/>
            <person name="Alvarado L."/>
            <person name="Berlin A."/>
            <person name="Chapman S.B."/>
            <person name="Chen Z."/>
            <person name="Freedman E."/>
            <person name="Gellesch M."/>
            <person name="Goldberg J."/>
            <person name="Griggs A."/>
            <person name="Gujja S."/>
            <person name="Heilman E."/>
            <person name="Heiman D."/>
            <person name="Howarth C."/>
            <person name="Mehta T."/>
            <person name="Neiman D."/>
            <person name="Pearson M."/>
            <person name="Roberts A."/>
            <person name="Saif S."/>
            <person name="Shea T."/>
            <person name="Shenoy N."/>
            <person name="Sisk P."/>
            <person name="Stolte C."/>
            <person name="Sykes S."/>
            <person name="White J."/>
            <person name="Yandava C."/>
            <person name="Burger G."/>
            <person name="Gray M.W."/>
            <person name="Holland P.W.H."/>
            <person name="King N."/>
            <person name="Lang F.B.F."/>
            <person name="Roger A.J."/>
            <person name="Ruiz-Trillo I."/>
            <person name="Haas B."/>
            <person name="Nusbaum C."/>
            <person name="Birren B."/>
        </authorList>
    </citation>
    <scope>NUCLEOTIDE SEQUENCE [LARGE SCALE GENOMIC DNA]</scope>
    <source>
        <strain evidence="4 5">JP610</strain>
    </source>
</reference>
<name>A0A0L0FHC3_9EUKA</name>
<proteinExistence type="predicted"/>
<evidence type="ECO:0000259" key="3">
    <source>
        <dbReference type="PROSITE" id="PS50076"/>
    </source>
</evidence>
<keyword evidence="1" id="KW-0143">Chaperone</keyword>
<evidence type="ECO:0000313" key="4">
    <source>
        <dbReference type="EMBL" id="KNC75876.1"/>
    </source>
</evidence>
<dbReference type="OrthoDB" id="10250354at2759"/>
<dbReference type="InterPro" id="IPR051938">
    <property type="entry name" value="Apopto_cytoskel_mod"/>
</dbReference>
<dbReference type="GeneID" id="25912111"/>
<gene>
    <name evidence="4" type="ORF">SARC_11607</name>
</gene>